<dbReference type="EMBL" id="JAAKGT010000002">
    <property type="protein sequence ID" value="NGM49382.1"/>
    <property type="molecule type" value="Genomic_DNA"/>
</dbReference>
<dbReference type="AlphaFoldDB" id="A0A6G4QV24"/>
<dbReference type="Pfam" id="PF10074">
    <property type="entry name" value="RovC_DNA-bd"/>
    <property type="match status" value="1"/>
</dbReference>
<feature type="domain" description="T6SS Transcription factor RovC-like DNA binding" evidence="1">
    <location>
        <begin position="153"/>
        <end position="241"/>
    </location>
</feature>
<comment type="caution">
    <text evidence="2">The sequence shown here is derived from an EMBL/GenBank/DDBJ whole genome shotgun (WGS) entry which is preliminary data.</text>
</comment>
<sequence length="270" mass="28728">MADALRQDEGWRSVEAYRPLLDADASAWAWEFARRATAADGSVGRAPPDLCFAGAGPASSPVPAAMWRFETDPSMPVFLHAPARGGETDAIDIRRLPLATVVVSNAAGTHQVMVADGVRRLRFAVIGGDVLGGAIRLLYPLPAKGKGGAGLDGVRRLLALRDTGRLPAAAAGVRGRPLRWLAALRAFDARQRGASQREIACLLFGAARVSEDWTSQSAYMRMRIQRLVRSSQHLVAGGYRRVFGLLPAGPIGAAAITVWRSPAWAAATCP</sequence>
<reference evidence="2" key="1">
    <citation type="submission" date="2020-02" db="EMBL/GenBank/DDBJ databases">
        <authorList>
            <person name="Gao J."/>
            <person name="Sun J."/>
        </authorList>
    </citation>
    <scope>NUCLEOTIDE SEQUENCE</scope>
    <source>
        <strain evidence="2">602-2</strain>
    </source>
</reference>
<evidence type="ECO:0000259" key="1">
    <source>
        <dbReference type="Pfam" id="PF10074"/>
    </source>
</evidence>
<proteinExistence type="predicted"/>
<protein>
    <submittedName>
        <fullName evidence="2">DUF2285 domain-containing protein</fullName>
    </submittedName>
</protein>
<organism evidence="2">
    <name type="scientific">Caulobacter sp. 602-2</name>
    <dbReference type="NCBI Taxonomy" id="2710887"/>
    <lineage>
        <taxon>Bacteria</taxon>
        <taxon>Pseudomonadati</taxon>
        <taxon>Pseudomonadota</taxon>
        <taxon>Alphaproteobacteria</taxon>
        <taxon>Caulobacterales</taxon>
        <taxon>Caulobacteraceae</taxon>
        <taxon>Caulobacter</taxon>
    </lineage>
</organism>
<dbReference type="InterPro" id="IPR018754">
    <property type="entry name" value="RovC-like_DNA-bd"/>
</dbReference>
<accession>A0A6G4QV24</accession>
<dbReference type="RefSeq" id="WP_165257275.1">
    <property type="nucleotide sequence ID" value="NZ_JAAKGT010000002.1"/>
</dbReference>
<evidence type="ECO:0000313" key="2">
    <source>
        <dbReference type="EMBL" id="NGM49382.1"/>
    </source>
</evidence>
<name>A0A6G4QV24_9CAUL</name>
<gene>
    <name evidence="2" type="ORF">G5B46_07175</name>
</gene>